<keyword evidence="2" id="KW-0012">Acyltransferase</keyword>
<accession>A0A1M6QD79</accession>
<dbReference type="PANTHER" id="PTHR43072:SF23">
    <property type="entry name" value="UPF0039 PROTEIN C11D3.02C"/>
    <property type="match status" value="1"/>
</dbReference>
<evidence type="ECO:0000256" key="2">
    <source>
        <dbReference type="ARBA" id="ARBA00023315"/>
    </source>
</evidence>
<dbReference type="Gene3D" id="3.40.630.30">
    <property type="match status" value="1"/>
</dbReference>
<dbReference type="EMBL" id="FRAR01000008">
    <property type="protein sequence ID" value="SHK18013.1"/>
    <property type="molecule type" value="Genomic_DNA"/>
</dbReference>
<dbReference type="CDD" id="cd04301">
    <property type="entry name" value="NAT_SF"/>
    <property type="match status" value="1"/>
</dbReference>
<dbReference type="GO" id="GO:0016747">
    <property type="term" value="F:acyltransferase activity, transferring groups other than amino-acyl groups"/>
    <property type="evidence" value="ECO:0007669"/>
    <property type="project" value="InterPro"/>
</dbReference>
<dbReference type="PROSITE" id="PS51186">
    <property type="entry name" value="GNAT"/>
    <property type="match status" value="1"/>
</dbReference>
<feature type="domain" description="N-acetyltransferase" evidence="3">
    <location>
        <begin position="1"/>
        <end position="154"/>
    </location>
</feature>
<protein>
    <submittedName>
        <fullName evidence="4">Phosphinothricin acetyltransferase</fullName>
    </submittedName>
</protein>
<evidence type="ECO:0000256" key="1">
    <source>
        <dbReference type="ARBA" id="ARBA00022679"/>
    </source>
</evidence>
<dbReference type="AlphaFoldDB" id="A0A1M6QD79"/>
<dbReference type="Pfam" id="PF00583">
    <property type="entry name" value="Acetyltransf_1"/>
    <property type="match status" value="1"/>
</dbReference>
<dbReference type="InterPro" id="IPR000182">
    <property type="entry name" value="GNAT_dom"/>
</dbReference>
<dbReference type="OrthoDB" id="9798006at2"/>
<dbReference type="SUPFAM" id="SSF55729">
    <property type="entry name" value="Acyl-CoA N-acyltransferases (Nat)"/>
    <property type="match status" value="1"/>
</dbReference>
<sequence length="163" mass="18492">MHLRHAVENDLPAIVDIYNSTIPSRMVTADTTPVTVESRLAWFREHNPQNRPIWVVEDGGIILGWLSFSSFYNRPAYHSTTEISIYIAKESRGKGIGKKLLSKAIQECPKLGITTILGFIFGHNEPSLQLFLKYNFERWGFLPKVAILDGIERDLVILGLRVV</sequence>
<reference evidence="5" key="1">
    <citation type="submission" date="2016-11" db="EMBL/GenBank/DDBJ databases">
        <authorList>
            <person name="Varghese N."/>
            <person name="Submissions S."/>
        </authorList>
    </citation>
    <scope>NUCLEOTIDE SEQUENCE [LARGE SCALE GENOMIC DNA]</scope>
    <source>
        <strain evidence="5">DSM 10349</strain>
    </source>
</reference>
<organism evidence="4 5">
    <name type="scientific">Desulforamulus aeronauticus DSM 10349</name>
    <dbReference type="NCBI Taxonomy" id="1121421"/>
    <lineage>
        <taxon>Bacteria</taxon>
        <taxon>Bacillati</taxon>
        <taxon>Bacillota</taxon>
        <taxon>Clostridia</taxon>
        <taxon>Eubacteriales</taxon>
        <taxon>Peptococcaceae</taxon>
        <taxon>Desulforamulus</taxon>
    </lineage>
</organism>
<keyword evidence="5" id="KW-1185">Reference proteome</keyword>
<gene>
    <name evidence="4" type="ORF">SAMN02745123_00969</name>
</gene>
<proteinExistence type="predicted"/>
<dbReference type="STRING" id="1121421.SAMN02745123_00969"/>
<name>A0A1M6QD79_9FIRM</name>
<evidence type="ECO:0000313" key="4">
    <source>
        <dbReference type="EMBL" id="SHK18013.1"/>
    </source>
</evidence>
<dbReference type="InterPro" id="IPR016181">
    <property type="entry name" value="Acyl_CoA_acyltransferase"/>
</dbReference>
<dbReference type="RefSeq" id="WP_072911345.1">
    <property type="nucleotide sequence ID" value="NZ_FRAR01000008.1"/>
</dbReference>
<evidence type="ECO:0000259" key="3">
    <source>
        <dbReference type="PROSITE" id="PS51186"/>
    </source>
</evidence>
<dbReference type="Proteomes" id="UP000183997">
    <property type="component" value="Unassembled WGS sequence"/>
</dbReference>
<dbReference type="PANTHER" id="PTHR43072">
    <property type="entry name" value="N-ACETYLTRANSFERASE"/>
    <property type="match status" value="1"/>
</dbReference>
<keyword evidence="1 4" id="KW-0808">Transferase</keyword>
<evidence type="ECO:0000313" key="5">
    <source>
        <dbReference type="Proteomes" id="UP000183997"/>
    </source>
</evidence>